<evidence type="ECO:0000259" key="2">
    <source>
        <dbReference type="PROSITE" id="PS50041"/>
    </source>
</evidence>
<dbReference type="AlphaFoldDB" id="A0AAV7UUW2"/>
<dbReference type="SMART" id="SM00034">
    <property type="entry name" value="CLECT"/>
    <property type="match status" value="1"/>
</dbReference>
<name>A0AAV7UUW2_PLEWA</name>
<dbReference type="PROSITE" id="PS00615">
    <property type="entry name" value="C_TYPE_LECTIN_1"/>
    <property type="match status" value="1"/>
</dbReference>
<dbReference type="SUPFAM" id="SSF56436">
    <property type="entry name" value="C-type lectin-like"/>
    <property type="match status" value="1"/>
</dbReference>
<protein>
    <recommendedName>
        <fullName evidence="2">C-type lectin domain-containing protein</fullName>
    </recommendedName>
</protein>
<dbReference type="InterPro" id="IPR016187">
    <property type="entry name" value="CTDL_fold"/>
</dbReference>
<keyword evidence="4" id="KW-1185">Reference proteome</keyword>
<dbReference type="EMBL" id="JANPWB010000004">
    <property type="protein sequence ID" value="KAJ1192194.1"/>
    <property type="molecule type" value="Genomic_DNA"/>
</dbReference>
<dbReference type="InterPro" id="IPR001304">
    <property type="entry name" value="C-type_lectin-like"/>
</dbReference>
<reference evidence="3" key="1">
    <citation type="journal article" date="2022" name="bioRxiv">
        <title>Sequencing and chromosome-scale assembly of the giantPleurodeles waltlgenome.</title>
        <authorList>
            <person name="Brown T."/>
            <person name="Elewa A."/>
            <person name="Iarovenko S."/>
            <person name="Subramanian E."/>
            <person name="Araus A.J."/>
            <person name="Petzold A."/>
            <person name="Susuki M."/>
            <person name="Suzuki K.-i.T."/>
            <person name="Hayashi T."/>
            <person name="Toyoda A."/>
            <person name="Oliveira C."/>
            <person name="Osipova E."/>
            <person name="Leigh N.D."/>
            <person name="Simon A."/>
            <person name="Yun M.H."/>
        </authorList>
    </citation>
    <scope>NUCLEOTIDE SEQUENCE</scope>
    <source>
        <strain evidence="3">20211129_DDA</strain>
        <tissue evidence="3">Liver</tissue>
    </source>
</reference>
<dbReference type="PROSITE" id="PS50041">
    <property type="entry name" value="C_TYPE_LECTIN_2"/>
    <property type="match status" value="1"/>
</dbReference>
<evidence type="ECO:0000313" key="3">
    <source>
        <dbReference type="EMBL" id="KAJ1192194.1"/>
    </source>
</evidence>
<dbReference type="InterPro" id="IPR050111">
    <property type="entry name" value="C-type_lectin/snaclec_domain"/>
</dbReference>
<dbReference type="InterPro" id="IPR018378">
    <property type="entry name" value="C-type_lectin_CS"/>
</dbReference>
<keyword evidence="1" id="KW-1015">Disulfide bond</keyword>
<gene>
    <name evidence="3" type="ORF">NDU88_001506</name>
</gene>
<dbReference type="InterPro" id="IPR016186">
    <property type="entry name" value="C-type_lectin-like/link_sf"/>
</dbReference>
<dbReference type="PANTHER" id="PTHR22803">
    <property type="entry name" value="MANNOSE, PHOSPHOLIPASE, LECTIN RECEPTOR RELATED"/>
    <property type="match status" value="1"/>
</dbReference>
<comment type="caution">
    <text evidence="3">The sequence shown here is derived from an EMBL/GenBank/DDBJ whole genome shotgun (WGS) entry which is preliminary data.</text>
</comment>
<evidence type="ECO:0000256" key="1">
    <source>
        <dbReference type="ARBA" id="ARBA00023157"/>
    </source>
</evidence>
<evidence type="ECO:0000313" key="4">
    <source>
        <dbReference type="Proteomes" id="UP001066276"/>
    </source>
</evidence>
<accession>A0AAV7UUW2</accession>
<dbReference type="Gene3D" id="3.10.100.10">
    <property type="entry name" value="Mannose-Binding Protein A, subunit A"/>
    <property type="match status" value="1"/>
</dbReference>
<dbReference type="Pfam" id="PF00059">
    <property type="entry name" value="Lectin_C"/>
    <property type="match status" value="1"/>
</dbReference>
<dbReference type="PRINTS" id="PR01504">
    <property type="entry name" value="PNCREATITSAP"/>
</dbReference>
<dbReference type="Proteomes" id="UP001066276">
    <property type="component" value="Chromosome 2_2"/>
</dbReference>
<proteinExistence type="predicted"/>
<organism evidence="3 4">
    <name type="scientific">Pleurodeles waltl</name>
    <name type="common">Iberian ribbed newt</name>
    <dbReference type="NCBI Taxonomy" id="8319"/>
    <lineage>
        <taxon>Eukaryota</taxon>
        <taxon>Metazoa</taxon>
        <taxon>Chordata</taxon>
        <taxon>Craniata</taxon>
        <taxon>Vertebrata</taxon>
        <taxon>Euteleostomi</taxon>
        <taxon>Amphibia</taxon>
        <taxon>Batrachia</taxon>
        <taxon>Caudata</taxon>
        <taxon>Salamandroidea</taxon>
        <taxon>Salamandridae</taxon>
        <taxon>Pleurodelinae</taxon>
        <taxon>Pleurodeles</taxon>
    </lineage>
</organism>
<feature type="domain" description="C-type lectin" evidence="2">
    <location>
        <begin position="68"/>
        <end position="184"/>
    </location>
</feature>
<sequence length="193" mass="21834">MDVKLFGPDAVARLESSLPTTFLLRGTRRQPNMWDVAGRIILLCAMFSCTAGQDNFPKGWSTSFASYYKYIPISKTWVEAEIYCQSLVPGAHLASVHSLEENDFIQQLVLDSARGNPQIWIGASDCYKDRTLMWTDGSLWDFQKWYQGEPNNSGGREPCLQFNFARPGMWNDEKCSGSMPFVCKVYSPLDFVG</sequence>